<dbReference type="Proteomes" id="UP000533080">
    <property type="component" value="Unassembled WGS sequence"/>
</dbReference>
<proteinExistence type="inferred from homology"/>
<name>A0A7Y4IMC9_MYXXA</name>
<sequence>MRKPADKAQVDAELQRVVELRHPEPHAVLGIHPDGDGVVIRTFRPDAVAIHVLPESGGRVAMTHRLGGVYEARINGKDQTFNYLLEVEYPGKRVFTLRDPYSFLPTLGEMDLYYAGEGRHERLWERMGAHLLHHHGVRGTSFAVWAPTAAGVSVVGDFNGWDGRLHSMRRMGSSGIWELFVPEVGEGTRYKFEIRPGQGGPNNVLKADPFAFRTEVPPATASVVHDLARYTWGDAAWLEQRAQRRDVHHQPWSVYEVHLGSWRRVVEDGDRPMTYRELAPALAEYIKFTGFTHIELLPVAEHPYGGSWGYQVGGYYAPTARFGHPDDLRFFIDHMHQEGIGVLVDWVPGHFPRDLHALGQFDGTALYEHADPRKGAQPDWGTLVFNFGRNEVRNFLIANALFWIEEYHVDGLRVDAVASMLYLDYSRKQGEWIPNRWGGRENEEAIHFLRELNETVHRKHPGVVVIAEESTAWPKVSAPVSEGGLGFDYKWNMGWMHDTLSYFSKDPIYRQYHHNQLTFGLLYAFSEQFMLPLSHDEVVHGKGSLYGRMPGDPWQKRANLRALFAWMWAHPGKKLVFMGGEFGQPTEWNHDKSLDWHLTHDPGHHGILQLVSDLNRIYRDMPALHDADGEPMGFQWLQPDSAAYNVFAFVRRARQPGRHVVCIANLSPTVRENYRVGFPFQGRYVELLNTDAEQYGGSNLGNMGQIHTEPTGWDGQPASATLTLPPLSVLWFTPG</sequence>
<dbReference type="AlphaFoldDB" id="A0A7Y4IMC9"/>
<dbReference type="FunFam" id="3.20.20.80:FF:000003">
    <property type="entry name" value="1,4-alpha-glucan branching enzyme GlgB"/>
    <property type="match status" value="1"/>
</dbReference>
<comment type="catalytic activity">
    <reaction evidence="1 10">
        <text>Transfers a segment of a (1-&gt;4)-alpha-D-glucan chain to a primary hydroxy group in a similar glucan chain.</text>
        <dbReference type="EC" id="2.4.1.18"/>
    </reaction>
</comment>
<evidence type="ECO:0000256" key="6">
    <source>
        <dbReference type="ARBA" id="ARBA00022676"/>
    </source>
</evidence>
<dbReference type="Pfam" id="PF02806">
    <property type="entry name" value="Alpha-amylase_C"/>
    <property type="match status" value="1"/>
</dbReference>
<evidence type="ECO:0000256" key="2">
    <source>
        <dbReference type="ARBA" id="ARBA00002953"/>
    </source>
</evidence>
<dbReference type="InterPro" id="IPR006047">
    <property type="entry name" value="GH13_cat_dom"/>
</dbReference>
<dbReference type="NCBIfam" id="NF008967">
    <property type="entry name" value="PRK12313.1"/>
    <property type="match status" value="1"/>
</dbReference>
<dbReference type="PANTHER" id="PTHR43651:SF3">
    <property type="entry name" value="1,4-ALPHA-GLUCAN-BRANCHING ENZYME"/>
    <property type="match status" value="1"/>
</dbReference>
<evidence type="ECO:0000313" key="13">
    <source>
        <dbReference type="EMBL" id="NOJ81756.1"/>
    </source>
</evidence>
<comment type="pathway">
    <text evidence="3 10">Glycan biosynthesis; glycogen biosynthesis.</text>
</comment>
<dbReference type="CDD" id="cd11322">
    <property type="entry name" value="AmyAc_Glg_BE"/>
    <property type="match status" value="1"/>
</dbReference>
<dbReference type="CDD" id="cd02855">
    <property type="entry name" value="E_set_GBE_prok_N"/>
    <property type="match status" value="1"/>
</dbReference>
<comment type="caution">
    <text evidence="13">The sequence shown here is derived from an EMBL/GenBank/DDBJ whole genome shotgun (WGS) entry which is preliminary data.</text>
</comment>
<protein>
    <recommendedName>
        <fullName evidence="10">1,4-alpha-glucan branching enzyme GlgB</fullName>
        <ecNumber evidence="10">2.4.1.18</ecNumber>
    </recommendedName>
    <alternativeName>
        <fullName evidence="10">1,4-alpha-D-glucan:1,4-alpha-D-glucan 6-glucosyl-transferase</fullName>
    </alternativeName>
    <alternativeName>
        <fullName evidence="10">Alpha-(1-&gt;4)-glucan branching enzyme</fullName>
    </alternativeName>
    <alternativeName>
        <fullName evidence="10">Glycogen branching enzyme</fullName>
        <shortName evidence="10">BE</shortName>
    </alternativeName>
</protein>
<dbReference type="RefSeq" id="WP_171443740.1">
    <property type="nucleotide sequence ID" value="NZ_JABFNS010000109.1"/>
</dbReference>
<dbReference type="SUPFAM" id="SSF51445">
    <property type="entry name" value="(Trans)glycosidases"/>
    <property type="match status" value="1"/>
</dbReference>
<dbReference type="GO" id="GO:0004553">
    <property type="term" value="F:hydrolase activity, hydrolyzing O-glycosyl compounds"/>
    <property type="evidence" value="ECO:0007669"/>
    <property type="project" value="InterPro"/>
</dbReference>
<keyword evidence="8 10" id="KW-0320">Glycogen biosynthesis</keyword>
<dbReference type="InterPro" id="IPR004193">
    <property type="entry name" value="Glyco_hydro_13_N"/>
</dbReference>
<evidence type="ECO:0000256" key="4">
    <source>
        <dbReference type="ARBA" id="ARBA00009000"/>
    </source>
</evidence>
<comment type="function">
    <text evidence="2 10">Catalyzes the formation of the alpha-1,6-glucosidic linkages in glycogen by scission of a 1,4-alpha-linked oligosaccharide from growing alpha-1,4-glucan chains and the subsequent attachment of the oligosaccharide to the alpha-1,6 position.</text>
</comment>
<dbReference type="Gene3D" id="2.60.40.1180">
    <property type="entry name" value="Golgi alpha-mannosidase II"/>
    <property type="match status" value="1"/>
</dbReference>
<reference evidence="13 14" key="1">
    <citation type="submission" date="2020-05" db="EMBL/GenBank/DDBJ databases">
        <authorList>
            <person name="Whitworth D."/>
        </authorList>
    </citation>
    <scope>NUCLEOTIDE SEQUENCE [LARGE SCALE GENOMIC DNA]</scope>
    <source>
        <strain evidence="13 14">AM005</strain>
    </source>
</reference>
<dbReference type="GO" id="GO:0003844">
    <property type="term" value="F:1,4-alpha-glucan branching enzyme activity"/>
    <property type="evidence" value="ECO:0007669"/>
    <property type="project" value="UniProtKB-UniRule"/>
</dbReference>
<keyword evidence="6 10" id="KW-0328">Glycosyltransferase</keyword>
<feature type="active site" description="Nucleophile" evidence="10 11">
    <location>
        <position position="415"/>
    </location>
</feature>
<dbReference type="InterPro" id="IPR054169">
    <property type="entry name" value="GlgB_N"/>
</dbReference>
<dbReference type="UniPathway" id="UPA00164"/>
<dbReference type="NCBIfam" id="TIGR01515">
    <property type="entry name" value="branching_enzym"/>
    <property type="match status" value="1"/>
</dbReference>
<organism evidence="13 14">
    <name type="scientific">Myxococcus xanthus</name>
    <dbReference type="NCBI Taxonomy" id="34"/>
    <lineage>
        <taxon>Bacteria</taxon>
        <taxon>Pseudomonadati</taxon>
        <taxon>Myxococcota</taxon>
        <taxon>Myxococcia</taxon>
        <taxon>Myxococcales</taxon>
        <taxon>Cystobacterineae</taxon>
        <taxon>Myxococcaceae</taxon>
        <taxon>Myxococcus</taxon>
    </lineage>
</organism>
<dbReference type="EMBL" id="JABFNT010000099">
    <property type="protein sequence ID" value="NOJ81756.1"/>
    <property type="molecule type" value="Genomic_DNA"/>
</dbReference>
<dbReference type="SUPFAM" id="SSF81296">
    <property type="entry name" value="E set domains"/>
    <property type="match status" value="2"/>
</dbReference>
<dbReference type="EC" id="2.4.1.18" evidence="10"/>
<keyword evidence="5 10" id="KW-0321">Glycogen metabolism</keyword>
<dbReference type="NCBIfam" id="NF003811">
    <property type="entry name" value="PRK05402.1"/>
    <property type="match status" value="1"/>
</dbReference>
<dbReference type="InterPro" id="IPR006048">
    <property type="entry name" value="A-amylase/branching_C"/>
</dbReference>
<dbReference type="InterPro" id="IPR044143">
    <property type="entry name" value="GlgB_N_E_set_prok"/>
</dbReference>
<dbReference type="GO" id="GO:0043169">
    <property type="term" value="F:cation binding"/>
    <property type="evidence" value="ECO:0007669"/>
    <property type="project" value="InterPro"/>
</dbReference>
<dbReference type="Pfam" id="PF02922">
    <property type="entry name" value="CBM_48"/>
    <property type="match status" value="1"/>
</dbReference>
<evidence type="ECO:0000256" key="10">
    <source>
        <dbReference type="HAMAP-Rule" id="MF_00685"/>
    </source>
</evidence>
<evidence type="ECO:0000256" key="3">
    <source>
        <dbReference type="ARBA" id="ARBA00004964"/>
    </source>
</evidence>
<keyword evidence="9 10" id="KW-0119">Carbohydrate metabolism</keyword>
<dbReference type="GO" id="GO:0005978">
    <property type="term" value="P:glycogen biosynthetic process"/>
    <property type="evidence" value="ECO:0007669"/>
    <property type="project" value="UniProtKB-UniRule"/>
</dbReference>
<dbReference type="SMART" id="SM00642">
    <property type="entry name" value="Aamy"/>
    <property type="match status" value="1"/>
</dbReference>
<evidence type="ECO:0000256" key="11">
    <source>
        <dbReference type="PIRSR" id="PIRSR000463-1"/>
    </source>
</evidence>
<feature type="domain" description="Glycosyl hydrolase family 13 catalytic" evidence="12">
    <location>
        <begin position="256"/>
        <end position="625"/>
    </location>
</feature>
<evidence type="ECO:0000256" key="5">
    <source>
        <dbReference type="ARBA" id="ARBA00022600"/>
    </source>
</evidence>
<dbReference type="Gene3D" id="3.20.20.80">
    <property type="entry name" value="Glycosidases"/>
    <property type="match status" value="1"/>
</dbReference>
<dbReference type="PANTHER" id="PTHR43651">
    <property type="entry name" value="1,4-ALPHA-GLUCAN-BRANCHING ENZYME"/>
    <property type="match status" value="1"/>
</dbReference>
<evidence type="ECO:0000256" key="7">
    <source>
        <dbReference type="ARBA" id="ARBA00022679"/>
    </source>
</evidence>
<dbReference type="Pfam" id="PF00128">
    <property type="entry name" value="Alpha-amylase"/>
    <property type="match status" value="2"/>
</dbReference>
<evidence type="ECO:0000256" key="9">
    <source>
        <dbReference type="ARBA" id="ARBA00023277"/>
    </source>
</evidence>
<dbReference type="InterPro" id="IPR013780">
    <property type="entry name" value="Glyco_hydro_b"/>
</dbReference>
<dbReference type="FunFam" id="2.60.40.10:FF:000169">
    <property type="entry name" value="1,4-alpha-glucan branching enzyme GlgB"/>
    <property type="match status" value="1"/>
</dbReference>
<evidence type="ECO:0000313" key="14">
    <source>
        <dbReference type="Proteomes" id="UP000533080"/>
    </source>
</evidence>
<dbReference type="InterPro" id="IPR013783">
    <property type="entry name" value="Ig-like_fold"/>
</dbReference>
<dbReference type="InterPro" id="IPR017853">
    <property type="entry name" value="GH"/>
</dbReference>
<dbReference type="HAMAP" id="MF_00685">
    <property type="entry name" value="GlgB"/>
    <property type="match status" value="1"/>
</dbReference>
<accession>A0A7Y4IMC9</accession>
<dbReference type="Pfam" id="PF22019">
    <property type="entry name" value="GlgB_N"/>
    <property type="match status" value="1"/>
</dbReference>
<evidence type="ECO:0000256" key="8">
    <source>
        <dbReference type="ARBA" id="ARBA00023056"/>
    </source>
</evidence>
<evidence type="ECO:0000256" key="1">
    <source>
        <dbReference type="ARBA" id="ARBA00000826"/>
    </source>
</evidence>
<feature type="active site" description="Proton donor" evidence="10 11">
    <location>
        <position position="468"/>
    </location>
</feature>
<dbReference type="FunFam" id="2.60.40.1180:FF:000002">
    <property type="entry name" value="1,4-alpha-glucan branching enzyme GlgB"/>
    <property type="match status" value="1"/>
</dbReference>
<dbReference type="InterPro" id="IPR006407">
    <property type="entry name" value="GlgB"/>
</dbReference>
<keyword evidence="7 10" id="KW-0808">Transferase</keyword>
<gene>
    <name evidence="10 13" type="primary">glgB</name>
    <name evidence="13" type="ORF">HNV28_26065</name>
</gene>
<dbReference type="InterPro" id="IPR037439">
    <property type="entry name" value="Branching_enzy"/>
</dbReference>
<dbReference type="InterPro" id="IPR014756">
    <property type="entry name" value="Ig_E-set"/>
</dbReference>
<comment type="similarity">
    <text evidence="4 10">Belongs to the glycosyl hydrolase 13 family. GlgB subfamily.</text>
</comment>
<dbReference type="PIRSF" id="PIRSF000463">
    <property type="entry name" value="GlgB"/>
    <property type="match status" value="1"/>
</dbReference>
<dbReference type="SUPFAM" id="SSF51011">
    <property type="entry name" value="Glycosyl hydrolase domain"/>
    <property type="match status" value="1"/>
</dbReference>
<comment type="subunit">
    <text evidence="10">Monomer.</text>
</comment>
<dbReference type="Gene3D" id="2.60.40.10">
    <property type="entry name" value="Immunoglobulins"/>
    <property type="match status" value="2"/>
</dbReference>
<dbReference type="GO" id="GO:0005829">
    <property type="term" value="C:cytosol"/>
    <property type="evidence" value="ECO:0007669"/>
    <property type="project" value="TreeGrafter"/>
</dbReference>
<evidence type="ECO:0000259" key="12">
    <source>
        <dbReference type="SMART" id="SM00642"/>
    </source>
</evidence>